<feature type="region of interest" description="Disordered" evidence="1">
    <location>
        <begin position="1"/>
        <end position="29"/>
    </location>
</feature>
<proteinExistence type="predicted"/>
<gene>
    <name evidence="2" type="ORF">STAS_00070</name>
</gene>
<evidence type="ECO:0000256" key="1">
    <source>
        <dbReference type="SAM" id="MobiDB-lite"/>
    </source>
</evidence>
<protein>
    <submittedName>
        <fullName evidence="2">RING/U-box superfamily protein with ARM repeat domain</fullName>
    </submittedName>
</protein>
<dbReference type="OrthoDB" id="7537227at2759"/>
<accession>A0A5A7NUZ4</accession>
<evidence type="ECO:0000313" key="2">
    <source>
        <dbReference type="EMBL" id="GER24525.1"/>
    </source>
</evidence>
<organism evidence="2 3">
    <name type="scientific">Striga asiatica</name>
    <name type="common">Asiatic witchweed</name>
    <name type="synonym">Buchnera asiatica</name>
    <dbReference type="NCBI Taxonomy" id="4170"/>
    <lineage>
        <taxon>Eukaryota</taxon>
        <taxon>Viridiplantae</taxon>
        <taxon>Streptophyta</taxon>
        <taxon>Embryophyta</taxon>
        <taxon>Tracheophyta</taxon>
        <taxon>Spermatophyta</taxon>
        <taxon>Magnoliopsida</taxon>
        <taxon>eudicotyledons</taxon>
        <taxon>Gunneridae</taxon>
        <taxon>Pentapetalae</taxon>
        <taxon>asterids</taxon>
        <taxon>lamiids</taxon>
        <taxon>Lamiales</taxon>
        <taxon>Orobanchaceae</taxon>
        <taxon>Buchnereae</taxon>
        <taxon>Striga</taxon>
    </lineage>
</organism>
<sequence length="140" mass="15012">MQERANSHLQGTLRVTTLTRRRRSPDRGFQAQEHTVTTLLNLSLHDGNKTIIALAAMNEVRLSIGACDAILPLVDLLVGREKKDAPTVFYKLCTTVPKRGLGGGDRGHGVTVGDRGGGGDSSAKKRGHGFLILGFLGLKL</sequence>
<dbReference type="Proteomes" id="UP000325081">
    <property type="component" value="Unassembled WGS sequence"/>
</dbReference>
<evidence type="ECO:0000313" key="3">
    <source>
        <dbReference type="Proteomes" id="UP000325081"/>
    </source>
</evidence>
<name>A0A5A7NUZ4_STRAF</name>
<dbReference type="EMBL" id="BKCP01000001">
    <property type="protein sequence ID" value="GER24525.1"/>
    <property type="molecule type" value="Genomic_DNA"/>
</dbReference>
<dbReference type="PANTHER" id="PTHR23315">
    <property type="entry name" value="U BOX DOMAIN-CONTAINING"/>
    <property type="match status" value="1"/>
</dbReference>
<comment type="caution">
    <text evidence="2">The sequence shown here is derived from an EMBL/GenBank/DDBJ whole genome shotgun (WGS) entry which is preliminary data.</text>
</comment>
<reference evidence="3" key="1">
    <citation type="journal article" date="2019" name="Curr. Biol.">
        <title>Genome Sequence of Striga asiatica Provides Insight into the Evolution of Plant Parasitism.</title>
        <authorList>
            <person name="Yoshida S."/>
            <person name="Kim S."/>
            <person name="Wafula E.K."/>
            <person name="Tanskanen J."/>
            <person name="Kim Y.M."/>
            <person name="Honaas L."/>
            <person name="Yang Z."/>
            <person name="Spallek T."/>
            <person name="Conn C.E."/>
            <person name="Ichihashi Y."/>
            <person name="Cheong K."/>
            <person name="Cui S."/>
            <person name="Der J.P."/>
            <person name="Gundlach H."/>
            <person name="Jiao Y."/>
            <person name="Hori C."/>
            <person name="Ishida J.K."/>
            <person name="Kasahara H."/>
            <person name="Kiba T."/>
            <person name="Kim M.S."/>
            <person name="Koo N."/>
            <person name="Laohavisit A."/>
            <person name="Lee Y.H."/>
            <person name="Lumba S."/>
            <person name="McCourt P."/>
            <person name="Mortimer J.C."/>
            <person name="Mutuku J.M."/>
            <person name="Nomura T."/>
            <person name="Sasaki-Sekimoto Y."/>
            <person name="Seto Y."/>
            <person name="Wang Y."/>
            <person name="Wakatake T."/>
            <person name="Sakakibara H."/>
            <person name="Demura T."/>
            <person name="Yamaguchi S."/>
            <person name="Yoneyama K."/>
            <person name="Manabe R.I."/>
            <person name="Nelson D.C."/>
            <person name="Schulman A.H."/>
            <person name="Timko M.P."/>
            <person name="dePamphilis C.W."/>
            <person name="Choi D."/>
            <person name="Shirasu K."/>
        </authorList>
    </citation>
    <scope>NUCLEOTIDE SEQUENCE [LARGE SCALE GENOMIC DNA]</scope>
    <source>
        <strain evidence="3">cv. UVA1</strain>
    </source>
</reference>
<dbReference type="AlphaFoldDB" id="A0A5A7NUZ4"/>
<keyword evidence="3" id="KW-1185">Reference proteome</keyword>
<dbReference type="PANTHER" id="PTHR23315:SF129">
    <property type="entry name" value="ARM REPEAT SUPERFAMILY PROTEIN"/>
    <property type="match status" value="1"/>
</dbReference>